<dbReference type="RefSeq" id="WP_262436179.1">
    <property type="nucleotide sequence ID" value="NZ_JACRTF010000001.1"/>
</dbReference>
<dbReference type="InterPro" id="IPR005151">
    <property type="entry name" value="Tail-specific_protease"/>
</dbReference>
<organism evidence="3 4">
    <name type="scientific">Jilunia laotingensis</name>
    <dbReference type="NCBI Taxonomy" id="2763675"/>
    <lineage>
        <taxon>Bacteria</taxon>
        <taxon>Pseudomonadati</taxon>
        <taxon>Bacteroidota</taxon>
        <taxon>Bacteroidia</taxon>
        <taxon>Bacteroidales</taxon>
        <taxon>Bacteroidaceae</taxon>
        <taxon>Jilunia</taxon>
    </lineage>
</organism>
<dbReference type="GO" id="GO:0004175">
    <property type="term" value="F:endopeptidase activity"/>
    <property type="evidence" value="ECO:0007669"/>
    <property type="project" value="TreeGrafter"/>
</dbReference>
<name>A0A926FB44_9BACT</name>
<protein>
    <recommendedName>
        <fullName evidence="2">PDZ domain-containing protein</fullName>
    </recommendedName>
</protein>
<dbReference type="Gene3D" id="3.90.226.10">
    <property type="entry name" value="2-enoyl-CoA Hydratase, Chain A, domain 1"/>
    <property type="match status" value="1"/>
</dbReference>
<evidence type="ECO:0000313" key="4">
    <source>
        <dbReference type="Proteomes" id="UP000651085"/>
    </source>
</evidence>
<dbReference type="InterPro" id="IPR001478">
    <property type="entry name" value="PDZ"/>
</dbReference>
<dbReference type="GO" id="GO:0008236">
    <property type="term" value="F:serine-type peptidase activity"/>
    <property type="evidence" value="ECO:0007669"/>
    <property type="project" value="InterPro"/>
</dbReference>
<feature type="domain" description="PDZ" evidence="2">
    <location>
        <begin position="86"/>
        <end position="169"/>
    </location>
</feature>
<dbReference type="Pfam" id="PF18294">
    <property type="entry name" value="Pept_S41_N"/>
    <property type="match status" value="1"/>
</dbReference>
<proteinExistence type="predicted"/>
<dbReference type="Gene3D" id="3.30.750.170">
    <property type="match status" value="1"/>
</dbReference>
<keyword evidence="4" id="KW-1185">Reference proteome</keyword>
<reference evidence="3" key="1">
    <citation type="submission" date="2020-08" db="EMBL/GenBank/DDBJ databases">
        <title>Genome public.</title>
        <authorList>
            <person name="Liu C."/>
            <person name="Sun Q."/>
        </authorList>
    </citation>
    <scope>NUCLEOTIDE SEQUENCE</scope>
    <source>
        <strain evidence="3">N12</strain>
    </source>
</reference>
<dbReference type="PANTHER" id="PTHR32060:SF30">
    <property type="entry name" value="CARBOXY-TERMINAL PROCESSING PROTEASE CTPA"/>
    <property type="match status" value="1"/>
</dbReference>
<sequence length="469" mass="51681">MKIRNILLIPSLLILLFSGISSCGVDRWPEYASETKLDLWIDSVMKQEYLWYKEMPSVPLGGKYFEAPGTFLKSLLYAEKDKSYSYIDTIRNTPVPSYGFNYTTHRSANADTLYEALVTYVLPHSPASIAGLERGDWIVKVNDELITKKNEKELFESGQAMKLSLGKYEIKKVETGEGDDKKVVEKGIVTETGEIINVGPEEVVEDNPVHYSEIITTATGAKAGYLVYSHFTSGTATDKEKYNSELRKISKEFADAGITYFILDLRYNTGGSLECAQLLSTLMAPSNALGTPFAYLEYNDKQTAKNKELLFDPELIGSTGKNMNLSYGFIISSSTTSGMAGIMLNCIVPHGKYVLIGSNVACPGVTTEAFISPERTWALNPVVCTVYNSEDESGEGGSFTAGYTANESEDLTKFLPFGNKDEALLSIAIGLIDGTYPPKDDEKPKTKMSPIKSINKAHPDKVRNGTRLK</sequence>
<dbReference type="Proteomes" id="UP000651085">
    <property type="component" value="Unassembled WGS sequence"/>
</dbReference>
<dbReference type="Pfam" id="PF03572">
    <property type="entry name" value="Peptidase_S41"/>
    <property type="match status" value="1"/>
</dbReference>
<accession>A0A926FB44</accession>
<dbReference type="InterPro" id="IPR041489">
    <property type="entry name" value="PDZ_6"/>
</dbReference>
<dbReference type="GO" id="GO:0007165">
    <property type="term" value="P:signal transduction"/>
    <property type="evidence" value="ECO:0007669"/>
    <property type="project" value="TreeGrafter"/>
</dbReference>
<dbReference type="SUPFAM" id="SSF50156">
    <property type="entry name" value="PDZ domain-like"/>
    <property type="match status" value="1"/>
</dbReference>
<dbReference type="PROSITE" id="PS51257">
    <property type="entry name" value="PROKAR_LIPOPROTEIN"/>
    <property type="match status" value="1"/>
</dbReference>
<dbReference type="InterPro" id="IPR041613">
    <property type="entry name" value="Pept_S41_N"/>
</dbReference>
<dbReference type="CDD" id="cd07561">
    <property type="entry name" value="Peptidase_S41_CPP_like"/>
    <property type="match status" value="1"/>
</dbReference>
<comment type="caution">
    <text evidence="3">The sequence shown here is derived from an EMBL/GenBank/DDBJ whole genome shotgun (WGS) entry which is preliminary data.</text>
</comment>
<dbReference type="GO" id="GO:0006508">
    <property type="term" value="P:proteolysis"/>
    <property type="evidence" value="ECO:0007669"/>
    <property type="project" value="InterPro"/>
</dbReference>
<dbReference type="PANTHER" id="PTHR32060">
    <property type="entry name" value="TAIL-SPECIFIC PROTEASE"/>
    <property type="match status" value="1"/>
</dbReference>
<dbReference type="GO" id="GO:0030288">
    <property type="term" value="C:outer membrane-bounded periplasmic space"/>
    <property type="evidence" value="ECO:0007669"/>
    <property type="project" value="TreeGrafter"/>
</dbReference>
<dbReference type="AlphaFoldDB" id="A0A926FB44"/>
<evidence type="ECO:0000313" key="3">
    <source>
        <dbReference type="EMBL" id="MBC8595105.1"/>
    </source>
</evidence>
<feature type="region of interest" description="Disordered" evidence="1">
    <location>
        <begin position="437"/>
        <end position="469"/>
    </location>
</feature>
<dbReference type="Pfam" id="PF17820">
    <property type="entry name" value="PDZ_6"/>
    <property type="match status" value="1"/>
</dbReference>
<dbReference type="SUPFAM" id="SSF52096">
    <property type="entry name" value="ClpP/crotonase"/>
    <property type="match status" value="1"/>
</dbReference>
<gene>
    <name evidence="3" type="ORF">H8744_17995</name>
</gene>
<dbReference type="EMBL" id="JACRTF010000001">
    <property type="protein sequence ID" value="MBC8595105.1"/>
    <property type="molecule type" value="Genomic_DNA"/>
</dbReference>
<dbReference type="Gene3D" id="2.30.42.10">
    <property type="match status" value="1"/>
</dbReference>
<dbReference type="InterPro" id="IPR036034">
    <property type="entry name" value="PDZ_sf"/>
</dbReference>
<evidence type="ECO:0000256" key="1">
    <source>
        <dbReference type="SAM" id="MobiDB-lite"/>
    </source>
</evidence>
<evidence type="ECO:0000259" key="2">
    <source>
        <dbReference type="PROSITE" id="PS50106"/>
    </source>
</evidence>
<dbReference type="PROSITE" id="PS50106">
    <property type="entry name" value="PDZ"/>
    <property type="match status" value="1"/>
</dbReference>
<dbReference type="InterPro" id="IPR029045">
    <property type="entry name" value="ClpP/crotonase-like_dom_sf"/>
</dbReference>